<dbReference type="SUPFAM" id="SSF50346">
    <property type="entry name" value="PRC-barrel domain"/>
    <property type="match status" value="1"/>
</dbReference>
<dbReference type="InterPro" id="IPR002676">
    <property type="entry name" value="RimM_N"/>
</dbReference>
<evidence type="ECO:0000256" key="3">
    <source>
        <dbReference type="ARBA" id="ARBA00022552"/>
    </source>
</evidence>
<gene>
    <name evidence="5 8" type="primary">rimM</name>
    <name evidence="8" type="ORF">ACFQ4L_05390</name>
</gene>
<protein>
    <recommendedName>
        <fullName evidence="5">Ribosome maturation factor RimM</fullName>
    </recommendedName>
</protein>
<comment type="subunit">
    <text evidence="5">Binds ribosomal protein uS19.</text>
</comment>
<evidence type="ECO:0000259" key="7">
    <source>
        <dbReference type="Pfam" id="PF05239"/>
    </source>
</evidence>
<evidence type="ECO:0000256" key="5">
    <source>
        <dbReference type="HAMAP-Rule" id="MF_00014"/>
    </source>
</evidence>
<dbReference type="PANTHER" id="PTHR33692">
    <property type="entry name" value="RIBOSOME MATURATION FACTOR RIMM"/>
    <property type="match status" value="1"/>
</dbReference>
<feature type="domain" description="RimM N-terminal" evidence="6">
    <location>
        <begin position="7"/>
        <end position="88"/>
    </location>
</feature>
<dbReference type="Proteomes" id="UP001597244">
    <property type="component" value="Unassembled WGS sequence"/>
</dbReference>
<comment type="domain">
    <text evidence="5">The PRC barrel domain binds ribosomal protein uS19.</text>
</comment>
<name>A0ABW4DLI6_9LACO</name>
<organism evidence="8 9">
    <name type="scientific">Lapidilactobacillus mulanensis</name>
    <dbReference type="NCBI Taxonomy" id="2485999"/>
    <lineage>
        <taxon>Bacteria</taxon>
        <taxon>Bacillati</taxon>
        <taxon>Bacillota</taxon>
        <taxon>Bacilli</taxon>
        <taxon>Lactobacillales</taxon>
        <taxon>Lactobacillaceae</taxon>
        <taxon>Lapidilactobacillus</taxon>
    </lineage>
</organism>
<dbReference type="InterPro" id="IPR036976">
    <property type="entry name" value="RimM_N_sf"/>
</dbReference>
<dbReference type="Gene3D" id="2.30.30.240">
    <property type="entry name" value="PRC-barrel domain"/>
    <property type="match status" value="1"/>
</dbReference>
<dbReference type="InterPro" id="IPR027275">
    <property type="entry name" value="PRC-brl_dom"/>
</dbReference>
<evidence type="ECO:0000259" key="6">
    <source>
        <dbReference type="Pfam" id="PF01782"/>
    </source>
</evidence>
<dbReference type="NCBIfam" id="TIGR02273">
    <property type="entry name" value="16S_RimM"/>
    <property type="match status" value="1"/>
</dbReference>
<dbReference type="Pfam" id="PF01782">
    <property type="entry name" value="RimM"/>
    <property type="match status" value="1"/>
</dbReference>
<keyword evidence="3 5" id="KW-0698">rRNA processing</keyword>
<dbReference type="HAMAP" id="MF_00014">
    <property type="entry name" value="Ribosome_mat_RimM"/>
    <property type="match status" value="1"/>
</dbReference>
<feature type="domain" description="PRC-barrel" evidence="7">
    <location>
        <begin position="96"/>
        <end position="169"/>
    </location>
</feature>
<evidence type="ECO:0000313" key="9">
    <source>
        <dbReference type="Proteomes" id="UP001597244"/>
    </source>
</evidence>
<dbReference type="EMBL" id="JBHTOF010000034">
    <property type="protein sequence ID" value="MFD1465527.1"/>
    <property type="molecule type" value="Genomic_DNA"/>
</dbReference>
<accession>A0ABW4DLI6</accession>
<dbReference type="Pfam" id="PF05239">
    <property type="entry name" value="PRC"/>
    <property type="match status" value="1"/>
</dbReference>
<dbReference type="Gene3D" id="2.40.30.60">
    <property type="entry name" value="RimM"/>
    <property type="match status" value="1"/>
</dbReference>
<evidence type="ECO:0000256" key="2">
    <source>
        <dbReference type="ARBA" id="ARBA00022517"/>
    </source>
</evidence>
<evidence type="ECO:0000256" key="4">
    <source>
        <dbReference type="ARBA" id="ARBA00023186"/>
    </source>
</evidence>
<keyword evidence="9" id="KW-1185">Reference proteome</keyword>
<proteinExistence type="inferred from homology"/>
<evidence type="ECO:0000313" key="8">
    <source>
        <dbReference type="EMBL" id="MFD1465527.1"/>
    </source>
</evidence>
<dbReference type="InterPro" id="IPR009000">
    <property type="entry name" value="Transl_B-barrel_sf"/>
</dbReference>
<comment type="similarity">
    <text evidence="5">Belongs to the RimM family.</text>
</comment>
<dbReference type="SUPFAM" id="SSF50447">
    <property type="entry name" value="Translation proteins"/>
    <property type="match status" value="1"/>
</dbReference>
<sequence>MTNYYEVGKIVTTHGLKGEVKVAATTDFPNERFKKGATLFFQMNGQWQPLHVASTRPHKGMYLLTFAEYQDINDVQHLLQQMLYVDEADQQELAADEYYYRDIVGLTIIDQATNESIGKVREILAPGANDVWVVARPGQSDLLLPFLKSVVLKVDVANKTALVDIPEGLDD</sequence>
<reference evidence="9" key="1">
    <citation type="journal article" date="2019" name="Int. J. Syst. Evol. Microbiol.">
        <title>The Global Catalogue of Microorganisms (GCM) 10K type strain sequencing project: providing services to taxonomists for standard genome sequencing and annotation.</title>
        <authorList>
            <consortium name="The Broad Institute Genomics Platform"/>
            <consortium name="The Broad Institute Genome Sequencing Center for Infectious Disease"/>
            <person name="Wu L."/>
            <person name="Ma J."/>
        </authorList>
    </citation>
    <scope>NUCLEOTIDE SEQUENCE [LARGE SCALE GENOMIC DNA]</scope>
    <source>
        <strain evidence="9">CCM 8951</strain>
    </source>
</reference>
<comment type="subcellular location">
    <subcellularLocation>
        <location evidence="5">Cytoplasm</location>
    </subcellularLocation>
</comment>
<dbReference type="PANTHER" id="PTHR33692:SF1">
    <property type="entry name" value="RIBOSOME MATURATION FACTOR RIMM"/>
    <property type="match status" value="1"/>
</dbReference>
<dbReference type="InterPro" id="IPR011033">
    <property type="entry name" value="PRC_barrel-like_sf"/>
</dbReference>
<dbReference type="RefSeq" id="WP_125576534.1">
    <property type="nucleotide sequence ID" value="NZ_JBHTOF010000034.1"/>
</dbReference>
<keyword evidence="4 5" id="KW-0143">Chaperone</keyword>
<dbReference type="InterPro" id="IPR011961">
    <property type="entry name" value="RimM"/>
</dbReference>
<comment type="function">
    <text evidence="5">An accessory protein needed during the final step in the assembly of 30S ribosomal subunit, possibly for assembly of the head region. Essential for efficient processing of 16S rRNA. May be needed both before and after RbfA during the maturation of 16S rRNA. It has affinity for free ribosomal 30S subunits but not for 70S ribosomes.</text>
</comment>
<comment type="caution">
    <text evidence="8">The sequence shown here is derived from an EMBL/GenBank/DDBJ whole genome shotgun (WGS) entry which is preliminary data.</text>
</comment>
<evidence type="ECO:0000256" key="1">
    <source>
        <dbReference type="ARBA" id="ARBA00022490"/>
    </source>
</evidence>
<keyword evidence="1 5" id="KW-0963">Cytoplasm</keyword>
<keyword evidence="2 5" id="KW-0690">Ribosome biogenesis</keyword>